<reference evidence="2" key="2">
    <citation type="submission" date="2020-05" db="UniProtKB">
        <authorList>
            <consortium name="EnsemblMetazoa"/>
        </authorList>
    </citation>
    <scope>IDENTIFICATION</scope>
    <source>
        <strain evidence="2">IAEA</strain>
    </source>
</reference>
<evidence type="ECO:0000256" key="1">
    <source>
        <dbReference type="SAM" id="MobiDB-lite"/>
    </source>
</evidence>
<dbReference type="Proteomes" id="UP000092445">
    <property type="component" value="Unassembled WGS sequence"/>
</dbReference>
<dbReference type="AlphaFoldDB" id="A0A1A9ZJJ6"/>
<evidence type="ECO:0000313" key="3">
    <source>
        <dbReference type="Proteomes" id="UP000092445"/>
    </source>
</evidence>
<keyword evidence="3" id="KW-1185">Reference proteome</keyword>
<dbReference type="EnsemblMetazoa" id="GPAI016848-RA">
    <property type="protein sequence ID" value="GPAI016848-PA"/>
    <property type="gene ID" value="GPAI016848"/>
</dbReference>
<organism evidence="2 3">
    <name type="scientific">Glossina pallidipes</name>
    <name type="common">Tsetse fly</name>
    <dbReference type="NCBI Taxonomy" id="7398"/>
    <lineage>
        <taxon>Eukaryota</taxon>
        <taxon>Metazoa</taxon>
        <taxon>Ecdysozoa</taxon>
        <taxon>Arthropoda</taxon>
        <taxon>Hexapoda</taxon>
        <taxon>Insecta</taxon>
        <taxon>Pterygota</taxon>
        <taxon>Neoptera</taxon>
        <taxon>Endopterygota</taxon>
        <taxon>Diptera</taxon>
        <taxon>Brachycera</taxon>
        <taxon>Muscomorpha</taxon>
        <taxon>Hippoboscoidea</taxon>
        <taxon>Glossinidae</taxon>
        <taxon>Glossina</taxon>
    </lineage>
</organism>
<sequence length="108" mass="12637">MIRSIQIVTYELRKNNPTPRDDKRDLKEKKEEEYTNKNATVYSSSCYSYELFSDIENATLQISKLFCCRTVESKSQRKMQFSKEFSKSESKLNGVQNSSEISETKEIV</sequence>
<accession>A0A1A9ZJJ6</accession>
<feature type="region of interest" description="Disordered" evidence="1">
    <location>
        <begin position="13"/>
        <end position="33"/>
    </location>
</feature>
<dbReference type="VEuPathDB" id="VectorBase:GPAI016848"/>
<protein>
    <submittedName>
        <fullName evidence="2">Uncharacterized protein</fullName>
    </submittedName>
</protein>
<name>A0A1A9ZJJ6_GLOPL</name>
<reference evidence="3" key="1">
    <citation type="submission" date="2014-03" db="EMBL/GenBank/DDBJ databases">
        <authorList>
            <person name="Aksoy S."/>
            <person name="Warren W."/>
            <person name="Wilson R.K."/>
        </authorList>
    </citation>
    <scope>NUCLEOTIDE SEQUENCE [LARGE SCALE GENOMIC DNA]</scope>
    <source>
        <strain evidence="3">IAEA</strain>
    </source>
</reference>
<proteinExistence type="predicted"/>
<evidence type="ECO:0000313" key="2">
    <source>
        <dbReference type="EnsemblMetazoa" id="GPAI016848-PA"/>
    </source>
</evidence>